<dbReference type="GO" id="GO:0000155">
    <property type="term" value="F:phosphorelay sensor kinase activity"/>
    <property type="evidence" value="ECO:0007669"/>
    <property type="project" value="InterPro"/>
</dbReference>
<feature type="transmembrane region" description="Helical" evidence="10">
    <location>
        <begin position="47"/>
        <end position="68"/>
    </location>
</feature>
<feature type="region of interest" description="Disordered" evidence="9">
    <location>
        <begin position="1"/>
        <end position="33"/>
    </location>
</feature>
<dbReference type="InterPro" id="IPR036890">
    <property type="entry name" value="HATPase_C_sf"/>
</dbReference>
<evidence type="ECO:0000256" key="9">
    <source>
        <dbReference type="SAM" id="MobiDB-lite"/>
    </source>
</evidence>
<evidence type="ECO:0000256" key="10">
    <source>
        <dbReference type="SAM" id="Phobius"/>
    </source>
</evidence>
<name>A0A021VRT8_9CELL</name>
<reference evidence="12 13" key="1">
    <citation type="submission" date="2014-01" db="EMBL/GenBank/DDBJ databases">
        <title>Actinotalea ferrariae CF5-4.</title>
        <authorList>
            <person name="Chen F."/>
            <person name="Li Y."/>
            <person name="Wang G."/>
        </authorList>
    </citation>
    <scope>NUCLEOTIDE SEQUENCE [LARGE SCALE GENOMIC DNA]</scope>
    <source>
        <strain evidence="12 13">CF5-4</strain>
    </source>
</reference>
<keyword evidence="4" id="KW-0808">Transferase</keyword>
<keyword evidence="8" id="KW-0902">Two-component regulatory system</keyword>
<evidence type="ECO:0000256" key="6">
    <source>
        <dbReference type="ARBA" id="ARBA00022777"/>
    </source>
</evidence>
<evidence type="ECO:0000256" key="5">
    <source>
        <dbReference type="ARBA" id="ARBA00022741"/>
    </source>
</evidence>
<organism evidence="12 13">
    <name type="scientific">Actinotalea ferrariae CF5-4</name>
    <dbReference type="NCBI Taxonomy" id="948458"/>
    <lineage>
        <taxon>Bacteria</taxon>
        <taxon>Bacillati</taxon>
        <taxon>Actinomycetota</taxon>
        <taxon>Actinomycetes</taxon>
        <taxon>Micrococcales</taxon>
        <taxon>Cellulomonadaceae</taxon>
        <taxon>Actinotalea</taxon>
    </lineage>
</organism>
<keyword evidence="6 12" id="KW-0418">Kinase</keyword>
<dbReference type="SUPFAM" id="SSF55874">
    <property type="entry name" value="ATPase domain of HSP90 chaperone/DNA topoisomerase II/histidine kinase"/>
    <property type="match status" value="1"/>
</dbReference>
<dbReference type="CDD" id="cd16917">
    <property type="entry name" value="HATPase_UhpB-NarQ-NarX-like"/>
    <property type="match status" value="1"/>
</dbReference>
<evidence type="ECO:0000313" key="13">
    <source>
        <dbReference type="Proteomes" id="UP000019753"/>
    </source>
</evidence>
<dbReference type="Gene3D" id="1.20.5.1930">
    <property type="match status" value="1"/>
</dbReference>
<dbReference type="Gene3D" id="3.30.565.10">
    <property type="entry name" value="Histidine kinase-like ATPase, C-terminal domain"/>
    <property type="match status" value="1"/>
</dbReference>
<keyword evidence="13" id="KW-1185">Reference proteome</keyword>
<gene>
    <name evidence="12" type="ORF">N866_05395</name>
</gene>
<feature type="transmembrane region" description="Helical" evidence="10">
    <location>
        <begin position="184"/>
        <end position="206"/>
    </location>
</feature>
<evidence type="ECO:0000259" key="11">
    <source>
        <dbReference type="SMART" id="SM00387"/>
    </source>
</evidence>
<evidence type="ECO:0000256" key="8">
    <source>
        <dbReference type="ARBA" id="ARBA00023012"/>
    </source>
</evidence>
<evidence type="ECO:0000256" key="1">
    <source>
        <dbReference type="ARBA" id="ARBA00000085"/>
    </source>
</evidence>
<keyword evidence="10" id="KW-0472">Membrane</keyword>
<keyword evidence="3" id="KW-0597">Phosphoprotein</keyword>
<evidence type="ECO:0000256" key="4">
    <source>
        <dbReference type="ARBA" id="ARBA00022679"/>
    </source>
</evidence>
<dbReference type="EMBL" id="AXCW01000172">
    <property type="protein sequence ID" value="EYR62775.1"/>
    <property type="molecule type" value="Genomic_DNA"/>
</dbReference>
<dbReference type="GO" id="GO:0005524">
    <property type="term" value="F:ATP binding"/>
    <property type="evidence" value="ECO:0007669"/>
    <property type="project" value="UniProtKB-KW"/>
</dbReference>
<dbReference type="EC" id="2.7.13.3" evidence="2"/>
<sequence length="467" mass="49156">MRAGEDRVRSGAPVGASTAATRDRPPDPDVSGWTRAAPDADALRNDVLLAVGLFVASILSFTLWQVAGMYEDPAPAWLSVLCLAGVTLPLALRRRRPCLVLVVVGATFIVLGSTRVPETLVANIALFLALYTVGAWAGDRRRAGVVRGAVIVAMFVWLLVALFHSTTDPDALPDLSRAGVFSPLVAFLLIQLLTNVAYFAAAYWFGENAWNAARARARVEARTCELEAERRVVASQAVALERLRLARELHDAVAHHVSLMGVQASAARTLLPAEASAASQALEHVEEAARQAIDELQGILGTLRDAGAGEGHDAVGSLDVERLPQLVEETAATGLPVSFQVVGEPRPLPPLVSLNLYRIAQEALTNTRKHAGRGATADVRLRYVPAGVEIEITDDGVGARRGTSTGSGLGLVGMRERVAADGGTLEAGPRPRGGFLVRAHVPLAASPALPASAPAAPPAPLPEEQLA</sequence>
<dbReference type="InterPro" id="IPR003594">
    <property type="entry name" value="HATPase_dom"/>
</dbReference>
<feature type="transmembrane region" description="Helical" evidence="10">
    <location>
        <begin position="98"/>
        <end position="114"/>
    </location>
</feature>
<feature type="transmembrane region" description="Helical" evidence="10">
    <location>
        <begin position="145"/>
        <end position="164"/>
    </location>
</feature>
<keyword evidence="7" id="KW-0067">ATP-binding</keyword>
<dbReference type="PANTHER" id="PTHR24421:SF10">
    <property type="entry name" value="NITRATE_NITRITE SENSOR PROTEIN NARQ"/>
    <property type="match status" value="1"/>
</dbReference>
<dbReference type="Proteomes" id="UP000019753">
    <property type="component" value="Unassembled WGS sequence"/>
</dbReference>
<dbReference type="PANTHER" id="PTHR24421">
    <property type="entry name" value="NITRATE/NITRITE SENSOR PROTEIN NARX-RELATED"/>
    <property type="match status" value="1"/>
</dbReference>
<comment type="caution">
    <text evidence="12">The sequence shown here is derived from an EMBL/GenBank/DDBJ whole genome shotgun (WGS) entry which is preliminary data.</text>
</comment>
<dbReference type="InterPro" id="IPR011712">
    <property type="entry name" value="Sig_transdc_His_kin_sub3_dim/P"/>
</dbReference>
<comment type="catalytic activity">
    <reaction evidence="1">
        <text>ATP + protein L-histidine = ADP + protein N-phospho-L-histidine.</text>
        <dbReference type="EC" id="2.7.13.3"/>
    </reaction>
</comment>
<dbReference type="Pfam" id="PF02518">
    <property type="entry name" value="HATPase_c"/>
    <property type="match status" value="1"/>
</dbReference>
<dbReference type="InterPro" id="IPR055558">
    <property type="entry name" value="DUF7134"/>
</dbReference>
<proteinExistence type="predicted"/>
<feature type="domain" description="Histidine kinase/HSP90-like ATPase" evidence="11">
    <location>
        <begin position="351"/>
        <end position="445"/>
    </location>
</feature>
<dbReference type="SMART" id="SM00387">
    <property type="entry name" value="HATPase_c"/>
    <property type="match status" value="1"/>
</dbReference>
<keyword evidence="10" id="KW-1133">Transmembrane helix</keyword>
<evidence type="ECO:0000313" key="12">
    <source>
        <dbReference type="EMBL" id="EYR62775.1"/>
    </source>
</evidence>
<keyword evidence="5" id="KW-0547">Nucleotide-binding</keyword>
<dbReference type="GO" id="GO:0046983">
    <property type="term" value="F:protein dimerization activity"/>
    <property type="evidence" value="ECO:0007669"/>
    <property type="project" value="InterPro"/>
</dbReference>
<dbReference type="AlphaFoldDB" id="A0A021VRT8"/>
<evidence type="ECO:0000256" key="3">
    <source>
        <dbReference type="ARBA" id="ARBA00022553"/>
    </source>
</evidence>
<protein>
    <recommendedName>
        <fullName evidence="2">histidine kinase</fullName>
        <ecNumber evidence="2">2.7.13.3</ecNumber>
    </recommendedName>
</protein>
<dbReference type="GO" id="GO:0016020">
    <property type="term" value="C:membrane"/>
    <property type="evidence" value="ECO:0007669"/>
    <property type="project" value="InterPro"/>
</dbReference>
<feature type="transmembrane region" description="Helical" evidence="10">
    <location>
        <begin position="120"/>
        <end position="138"/>
    </location>
</feature>
<dbReference type="Pfam" id="PF23539">
    <property type="entry name" value="DUF7134"/>
    <property type="match status" value="1"/>
</dbReference>
<dbReference type="Pfam" id="PF07730">
    <property type="entry name" value="HisKA_3"/>
    <property type="match status" value="1"/>
</dbReference>
<dbReference type="RefSeq" id="WP_081802645.1">
    <property type="nucleotide sequence ID" value="NZ_AXCW01000172.1"/>
</dbReference>
<accession>A0A021VRT8</accession>
<evidence type="ECO:0000256" key="7">
    <source>
        <dbReference type="ARBA" id="ARBA00022840"/>
    </source>
</evidence>
<dbReference type="InterPro" id="IPR050482">
    <property type="entry name" value="Sensor_HK_TwoCompSys"/>
</dbReference>
<feature type="transmembrane region" description="Helical" evidence="10">
    <location>
        <begin position="74"/>
        <end position="91"/>
    </location>
</feature>
<keyword evidence="10" id="KW-0812">Transmembrane</keyword>
<evidence type="ECO:0000256" key="2">
    <source>
        <dbReference type="ARBA" id="ARBA00012438"/>
    </source>
</evidence>